<comment type="caution">
    <text evidence="3">The sequence shown here is derived from an EMBL/GenBank/DDBJ whole genome shotgun (WGS) entry which is preliminary data.</text>
</comment>
<dbReference type="InterPro" id="IPR036779">
    <property type="entry name" value="LysM_dom_sf"/>
</dbReference>
<sequence>MANYISSSSSSSAASVAEKFSWYCALFLLVLLLLDCCEPDEGELPIDEMHLTERMMNINNNNNNKVCDEIYVVEKGETLQTIIEKCGDPFIVEKNPHINDPDDIFPGFVLKITPNVSSHLHVNRAWIAMEYLHSGLVVFGEALAIKLAFHAALSSGIDCVTIYSDSQTLSTGGIPQNQVLVVAEIQFLCLSFVGFYRA</sequence>
<feature type="chain" id="PRO_5040512339" description="LysM domain-containing protein" evidence="1">
    <location>
        <begin position="40"/>
        <end position="198"/>
    </location>
</feature>
<feature type="signal peptide" evidence="1">
    <location>
        <begin position="1"/>
        <end position="39"/>
    </location>
</feature>
<dbReference type="CDD" id="cd00118">
    <property type="entry name" value="LysM"/>
    <property type="match status" value="1"/>
</dbReference>
<evidence type="ECO:0000256" key="1">
    <source>
        <dbReference type="SAM" id="SignalP"/>
    </source>
</evidence>
<dbReference type="InterPro" id="IPR018392">
    <property type="entry name" value="LysM"/>
</dbReference>
<evidence type="ECO:0000259" key="2">
    <source>
        <dbReference type="Pfam" id="PF01476"/>
    </source>
</evidence>
<protein>
    <recommendedName>
        <fullName evidence="2">LysM domain-containing protein</fullName>
    </recommendedName>
</protein>
<dbReference type="PANTHER" id="PTHR33648">
    <property type="entry name" value="EMBRYO SAC 1"/>
    <property type="match status" value="1"/>
</dbReference>
<keyword evidence="1" id="KW-0732">Signal</keyword>
<dbReference type="PANTHER" id="PTHR33648:SF33">
    <property type="entry name" value="PEPTIDOGLYCAN-BINDING LYSM DOMAIN PROTEIN"/>
    <property type="match status" value="1"/>
</dbReference>
<proteinExistence type="predicted"/>
<dbReference type="Proteomes" id="UP001141806">
    <property type="component" value="Unassembled WGS sequence"/>
</dbReference>
<keyword evidence="4" id="KW-1185">Reference proteome</keyword>
<dbReference type="AlphaFoldDB" id="A0A9Q0QTB2"/>
<gene>
    <name evidence="3" type="ORF">NE237_004136</name>
</gene>
<dbReference type="Gene3D" id="3.10.350.10">
    <property type="entry name" value="LysM domain"/>
    <property type="match status" value="1"/>
</dbReference>
<evidence type="ECO:0000313" key="4">
    <source>
        <dbReference type="Proteomes" id="UP001141806"/>
    </source>
</evidence>
<evidence type="ECO:0000313" key="3">
    <source>
        <dbReference type="EMBL" id="KAJ4971037.1"/>
    </source>
</evidence>
<reference evidence="3" key="1">
    <citation type="journal article" date="2023" name="Plant J.">
        <title>The genome of the king protea, Protea cynaroides.</title>
        <authorList>
            <person name="Chang J."/>
            <person name="Duong T.A."/>
            <person name="Schoeman C."/>
            <person name="Ma X."/>
            <person name="Roodt D."/>
            <person name="Barker N."/>
            <person name="Li Z."/>
            <person name="Van de Peer Y."/>
            <person name="Mizrachi E."/>
        </authorList>
    </citation>
    <scope>NUCLEOTIDE SEQUENCE</scope>
    <source>
        <tissue evidence="3">Young leaves</tissue>
    </source>
</reference>
<feature type="domain" description="LysM" evidence="2">
    <location>
        <begin position="71"/>
        <end position="113"/>
    </location>
</feature>
<dbReference type="EMBL" id="JAMYWD010000005">
    <property type="protein sequence ID" value="KAJ4971037.1"/>
    <property type="molecule type" value="Genomic_DNA"/>
</dbReference>
<accession>A0A9Q0QTB2</accession>
<dbReference type="Pfam" id="PF01476">
    <property type="entry name" value="LysM"/>
    <property type="match status" value="1"/>
</dbReference>
<dbReference type="OrthoDB" id="1417267at2759"/>
<organism evidence="3 4">
    <name type="scientific">Protea cynaroides</name>
    <dbReference type="NCBI Taxonomy" id="273540"/>
    <lineage>
        <taxon>Eukaryota</taxon>
        <taxon>Viridiplantae</taxon>
        <taxon>Streptophyta</taxon>
        <taxon>Embryophyta</taxon>
        <taxon>Tracheophyta</taxon>
        <taxon>Spermatophyta</taxon>
        <taxon>Magnoliopsida</taxon>
        <taxon>Proteales</taxon>
        <taxon>Proteaceae</taxon>
        <taxon>Protea</taxon>
    </lineage>
</organism>
<name>A0A9Q0QTB2_9MAGN</name>